<dbReference type="Proteomes" id="UP000199286">
    <property type="component" value="Unassembled WGS sequence"/>
</dbReference>
<evidence type="ECO:0000313" key="3">
    <source>
        <dbReference type="Proteomes" id="UP000199286"/>
    </source>
</evidence>
<evidence type="ECO:0000313" key="2">
    <source>
        <dbReference type="EMBL" id="SDY41210.1"/>
    </source>
</evidence>
<dbReference type="AlphaFoldDB" id="A0A1H3JMI8"/>
<protein>
    <submittedName>
        <fullName evidence="2">Uncharacterized protein</fullName>
    </submittedName>
</protein>
<feature type="compositionally biased region" description="Basic and acidic residues" evidence="1">
    <location>
        <begin position="92"/>
        <end position="102"/>
    </location>
</feature>
<proteinExistence type="predicted"/>
<organism evidence="2 3">
    <name type="scientific">Citreimonas salinaria</name>
    <dbReference type="NCBI Taxonomy" id="321339"/>
    <lineage>
        <taxon>Bacteria</taxon>
        <taxon>Pseudomonadati</taxon>
        <taxon>Pseudomonadota</taxon>
        <taxon>Alphaproteobacteria</taxon>
        <taxon>Rhodobacterales</taxon>
        <taxon>Roseobacteraceae</taxon>
        <taxon>Citreimonas</taxon>
    </lineage>
</organism>
<keyword evidence="3" id="KW-1185">Reference proteome</keyword>
<sequence length="146" mass="15488">MQFSITTLSMAPMITGHPLGLPEAKRATKSPYEIKPIAKRGDIDSAIADARTPAEFRRAVSGRPTDDQAAPPSMLQIRISQLLAEEIAPPEPGKDDTAETREQPAVAPAPRGAAQDTTDRPVPFIAGAQAYPALPELPAPQLDKAS</sequence>
<evidence type="ECO:0000256" key="1">
    <source>
        <dbReference type="SAM" id="MobiDB-lite"/>
    </source>
</evidence>
<accession>A0A1H3JMI8</accession>
<feature type="region of interest" description="Disordered" evidence="1">
    <location>
        <begin position="54"/>
        <end position="146"/>
    </location>
</feature>
<dbReference type="EMBL" id="FNPF01000007">
    <property type="protein sequence ID" value="SDY41210.1"/>
    <property type="molecule type" value="Genomic_DNA"/>
</dbReference>
<reference evidence="2 3" key="1">
    <citation type="submission" date="2016-10" db="EMBL/GenBank/DDBJ databases">
        <authorList>
            <person name="de Groot N.N."/>
        </authorList>
    </citation>
    <scope>NUCLEOTIDE SEQUENCE [LARGE SCALE GENOMIC DNA]</scope>
    <source>
        <strain evidence="2 3">DSM 26880</strain>
    </source>
</reference>
<gene>
    <name evidence="2" type="ORF">SAMN05444340_107137</name>
</gene>
<name>A0A1H3JMI8_9RHOB</name>
<dbReference type="STRING" id="321339.SAMN05444340_107137"/>